<comment type="caution">
    <text evidence="3">The sequence shown here is derived from an EMBL/GenBank/DDBJ whole genome shotgun (WGS) entry which is preliminary data.</text>
</comment>
<reference evidence="3" key="1">
    <citation type="journal article" date="2019" name="Sci. Rep.">
        <title>Draft genome of Tanacetum cinerariifolium, the natural source of mosquito coil.</title>
        <authorList>
            <person name="Yamashiro T."/>
            <person name="Shiraishi A."/>
            <person name="Satake H."/>
            <person name="Nakayama K."/>
        </authorList>
    </citation>
    <scope>NUCLEOTIDE SEQUENCE</scope>
</reference>
<dbReference type="InterPro" id="IPR001878">
    <property type="entry name" value="Znf_CCHC"/>
</dbReference>
<dbReference type="AlphaFoldDB" id="A0A699GIT7"/>
<keyword evidence="1" id="KW-0479">Metal-binding</keyword>
<evidence type="ECO:0000259" key="2">
    <source>
        <dbReference type="PROSITE" id="PS50158"/>
    </source>
</evidence>
<dbReference type="CDD" id="cd00303">
    <property type="entry name" value="retropepsin_like"/>
    <property type="match status" value="1"/>
</dbReference>
<keyword evidence="1" id="KW-0862">Zinc</keyword>
<dbReference type="GO" id="GO:0006508">
    <property type="term" value="P:proteolysis"/>
    <property type="evidence" value="ECO:0007669"/>
    <property type="project" value="InterPro"/>
</dbReference>
<name>A0A699GIT7_TANCI</name>
<dbReference type="InterPro" id="IPR001969">
    <property type="entry name" value="Aspartic_peptidase_AS"/>
</dbReference>
<protein>
    <recommendedName>
        <fullName evidence="2">CCHC-type domain-containing protein</fullName>
    </recommendedName>
</protein>
<evidence type="ECO:0000256" key="1">
    <source>
        <dbReference type="PROSITE-ProRule" id="PRU00047"/>
    </source>
</evidence>
<feature type="domain" description="CCHC-type" evidence="2">
    <location>
        <begin position="356"/>
        <end position="371"/>
    </location>
</feature>
<dbReference type="Pfam" id="PF00098">
    <property type="entry name" value="zf-CCHC"/>
    <property type="match status" value="1"/>
</dbReference>
<keyword evidence="1" id="KW-0863">Zinc-finger</keyword>
<gene>
    <name evidence="3" type="ORF">Tci_001478</name>
</gene>
<evidence type="ECO:0000313" key="3">
    <source>
        <dbReference type="EMBL" id="GEU29500.1"/>
    </source>
</evidence>
<proteinExistence type="predicted"/>
<dbReference type="PROSITE" id="PS00141">
    <property type="entry name" value="ASP_PROTEASE"/>
    <property type="match status" value="1"/>
</dbReference>
<dbReference type="Gene3D" id="4.10.60.10">
    <property type="entry name" value="Zinc finger, CCHC-type"/>
    <property type="match status" value="1"/>
</dbReference>
<organism evidence="3">
    <name type="scientific">Tanacetum cinerariifolium</name>
    <name type="common">Dalmatian daisy</name>
    <name type="synonym">Chrysanthemum cinerariifolium</name>
    <dbReference type="NCBI Taxonomy" id="118510"/>
    <lineage>
        <taxon>Eukaryota</taxon>
        <taxon>Viridiplantae</taxon>
        <taxon>Streptophyta</taxon>
        <taxon>Embryophyta</taxon>
        <taxon>Tracheophyta</taxon>
        <taxon>Spermatophyta</taxon>
        <taxon>Magnoliopsida</taxon>
        <taxon>eudicotyledons</taxon>
        <taxon>Gunneridae</taxon>
        <taxon>Pentapetalae</taxon>
        <taxon>asterids</taxon>
        <taxon>campanulids</taxon>
        <taxon>Asterales</taxon>
        <taxon>Asteraceae</taxon>
        <taxon>Asteroideae</taxon>
        <taxon>Anthemideae</taxon>
        <taxon>Anthemidinae</taxon>
        <taxon>Tanacetum</taxon>
    </lineage>
</organism>
<accession>A0A699GIT7</accession>
<dbReference type="PROSITE" id="PS50158">
    <property type="entry name" value="ZF_CCHC"/>
    <property type="match status" value="1"/>
</dbReference>
<dbReference type="SMART" id="SM00343">
    <property type="entry name" value="ZnF_C2HC"/>
    <property type="match status" value="1"/>
</dbReference>
<sequence>MSSPNHPTSNIEDAFFSNFPDYTTASPNYFSASPGNISPDPPDNLSKYLFASLAISPFHNVQAYDVVANKPPIPPQDPITLPTILTPSSVLPPSPLFDPRHFFIPEELVPPKKQIHPSSSSSTTLSNSSRKQACILIPPSFSTYTPTPPQIYELGKISIKIRIPPKRTSIFEAPAMTQAAIRKLVADIVATALETQAATTANTNNPNGNSGLRRTPIARKCTYEKFMSCQPFYFNGMEGAVGLICCYPCEIVSSNRNRNMCQLGFGQQHMGRLRVRVLFRWGEGAQDGLVREMGKRREMLLWHIGNKIRSLILLRGTTNAAKSNYSRGPSEGYFYPVCTTCRRRHLGECRRVAGTCFKCGQTGHLQKDCKKNTAASTSGQADKKPGASGRVFAITEDHATKTSGTIADTLFIYGHVVFVLFDTGATDSVISSVFGSCVTTTPTLLDHVLCISTPMKDSVRVTHVYRDLPLQFDEKIRVINALPLDMCEFDCNAPLCKEDVMS</sequence>
<dbReference type="EMBL" id="BKCJ010000074">
    <property type="protein sequence ID" value="GEU29500.1"/>
    <property type="molecule type" value="Genomic_DNA"/>
</dbReference>
<dbReference type="Pfam" id="PF08284">
    <property type="entry name" value="RVP_2"/>
    <property type="match status" value="1"/>
</dbReference>
<dbReference type="GO" id="GO:0004190">
    <property type="term" value="F:aspartic-type endopeptidase activity"/>
    <property type="evidence" value="ECO:0007669"/>
    <property type="project" value="InterPro"/>
</dbReference>
<dbReference type="GO" id="GO:0003676">
    <property type="term" value="F:nucleic acid binding"/>
    <property type="evidence" value="ECO:0007669"/>
    <property type="project" value="InterPro"/>
</dbReference>
<dbReference type="GO" id="GO:0008270">
    <property type="term" value="F:zinc ion binding"/>
    <property type="evidence" value="ECO:0007669"/>
    <property type="project" value="UniProtKB-KW"/>
</dbReference>